<comment type="similarity">
    <text evidence="2">Belongs to the bacterial solute-binding protein 2 family.</text>
</comment>
<feature type="domain" description="Periplasmic binding protein" evidence="5">
    <location>
        <begin position="36"/>
        <end position="292"/>
    </location>
</feature>
<accession>A0ABS6MDN2</accession>
<keyword evidence="7" id="KW-1185">Reference proteome</keyword>
<evidence type="ECO:0000313" key="7">
    <source>
        <dbReference type="Proteomes" id="UP000755551"/>
    </source>
</evidence>
<dbReference type="Proteomes" id="UP000755551">
    <property type="component" value="Unassembled WGS sequence"/>
</dbReference>
<gene>
    <name evidence="6" type="ORF">KTN04_13810</name>
</gene>
<dbReference type="PANTHER" id="PTHR46847:SF1">
    <property type="entry name" value="D-ALLOSE-BINDING PERIPLASMIC PROTEIN-RELATED"/>
    <property type="match status" value="1"/>
</dbReference>
<keyword evidence="3 4" id="KW-0732">Signal</keyword>
<dbReference type="InterPro" id="IPR025997">
    <property type="entry name" value="SBP_2_dom"/>
</dbReference>
<dbReference type="RefSeq" id="WP_217335825.1">
    <property type="nucleotide sequence ID" value="NZ_JAHQZT010000023.1"/>
</dbReference>
<proteinExistence type="inferred from homology"/>
<comment type="caution">
    <text evidence="6">The sequence shown here is derived from an EMBL/GenBank/DDBJ whole genome shotgun (WGS) entry which is preliminary data.</text>
</comment>
<reference evidence="6 7" key="1">
    <citation type="submission" date="2021-06" db="EMBL/GenBank/DDBJ databases">
        <title>Bacterium isolated from marine sediment.</title>
        <authorList>
            <person name="Zhu K.-L."/>
            <person name="Du Z.-J."/>
            <person name="Liang Q.-Y."/>
        </authorList>
    </citation>
    <scope>NUCLEOTIDE SEQUENCE [LARGE SCALE GENOMIC DNA]</scope>
    <source>
        <strain evidence="6 7">A346</strain>
    </source>
</reference>
<feature type="signal peptide" evidence="4">
    <location>
        <begin position="1"/>
        <end position="28"/>
    </location>
</feature>
<sequence length="328" mass="36288">MTMEPSFRRLRHGLISVLLLLFSCSTLAEQDTARLAYITSDDRIPFWQIMTRGIEHKATALGYQLQVYSADNSARHELEQLAKVLEADVDGLIISPTTSAAGATLIKLAGRAGIPVVVADIGADSDRYVAFISANNREGAYHIGQVLVEALQQRGWDNGRVGIIAIPQKRLNGQQRTAGFLQALHEADIQNAALRQQVNFSYRETYTFTRELIRDVDNLRAIWLQGSDRYQAALDAIDDAGKGNEILLLTFDAEPEFIHLIRNGTLVGAAMQQPFLMGEQAVETLHRHLQGENVARQQQLPVLAISADNIAVNLETIRRNVLGLEGTH</sequence>
<evidence type="ECO:0000313" key="6">
    <source>
        <dbReference type="EMBL" id="MBV0934416.1"/>
    </source>
</evidence>
<evidence type="ECO:0000256" key="4">
    <source>
        <dbReference type="SAM" id="SignalP"/>
    </source>
</evidence>
<feature type="chain" id="PRO_5045993454" evidence="4">
    <location>
        <begin position="29"/>
        <end position="328"/>
    </location>
</feature>
<dbReference type="EMBL" id="JAHQZT010000023">
    <property type="protein sequence ID" value="MBV0934416.1"/>
    <property type="molecule type" value="Genomic_DNA"/>
</dbReference>
<evidence type="ECO:0000256" key="3">
    <source>
        <dbReference type="ARBA" id="ARBA00022729"/>
    </source>
</evidence>
<name>A0ABS6MDN2_9GAMM</name>
<protein>
    <submittedName>
        <fullName evidence="6">Substrate-binding domain-containing protein</fullName>
    </submittedName>
</protein>
<dbReference type="PANTHER" id="PTHR46847">
    <property type="entry name" value="D-ALLOSE-BINDING PERIPLASMIC PROTEIN-RELATED"/>
    <property type="match status" value="1"/>
</dbReference>
<evidence type="ECO:0000259" key="5">
    <source>
        <dbReference type="Pfam" id="PF13407"/>
    </source>
</evidence>
<organism evidence="6 7">
    <name type="scientific">Marinobacterium weihaiense</name>
    <dbReference type="NCBI Taxonomy" id="2851016"/>
    <lineage>
        <taxon>Bacteria</taxon>
        <taxon>Pseudomonadati</taxon>
        <taxon>Pseudomonadota</taxon>
        <taxon>Gammaproteobacteria</taxon>
        <taxon>Oceanospirillales</taxon>
        <taxon>Oceanospirillaceae</taxon>
        <taxon>Marinobacterium</taxon>
    </lineage>
</organism>
<evidence type="ECO:0000256" key="1">
    <source>
        <dbReference type="ARBA" id="ARBA00004196"/>
    </source>
</evidence>
<evidence type="ECO:0000256" key="2">
    <source>
        <dbReference type="ARBA" id="ARBA00007639"/>
    </source>
</evidence>
<dbReference type="Pfam" id="PF13407">
    <property type="entry name" value="Peripla_BP_4"/>
    <property type="match status" value="1"/>
</dbReference>
<comment type="subcellular location">
    <subcellularLocation>
        <location evidence="1">Cell envelope</location>
    </subcellularLocation>
</comment>